<organism evidence="2">
    <name type="scientific">freshwater metagenome</name>
    <dbReference type="NCBI Taxonomy" id="449393"/>
    <lineage>
        <taxon>unclassified sequences</taxon>
        <taxon>metagenomes</taxon>
        <taxon>ecological metagenomes</taxon>
    </lineage>
</organism>
<name>A0A6J7KX19_9ZZZZ</name>
<accession>A0A6J7KX19</accession>
<protein>
    <submittedName>
        <fullName evidence="2">Unannotated protein</fullName>
    </submittedName>
</protein>
<dbReference type="EMBL" id="CAEMXZ010000018">
    <property type="protein sequence ID" value="CAB4322883.1"/>
    <property type="molecule type" value="Genomic_DNA"/>
</dbReference>
<dbReference type="InterPro" id="IPR027417">
    <property type="entry name" value="P-loop_NTPase"/>
</dbReference>
<evidence type="ECO:0000313" key="1">
    <source>
        <dbReference type="EMBL" id="CAB4322883.1"/>
    </source>
</evidence>
<gene>
    <name evidence="1" type="ORF">UFOPK1392_00624</name>
    <name evidence="2" type="ORF">UFOPK3733_02400</name>
</gene>
<proteinExistence type="predicted"/>
<dbReference type="EMBL" id="CAFBNC010000218">
    <property type="protein sequence ID" value="CAB4960135.1"/>
    <property type="molecule type" value="Genomic_DNA"/>
</dbReference>
<dbReference type="SUPFAM" id="SSF52540">
    <property type="entry name" value="P-loop containing nucleoside triphosphate hydrolases"/>
    <property type="match status" value="1"/>
</dbReference>
<evidence type="ECO:0000313" key="2">
    <source>
        <dbReference type="EMBL" id="CAB4960135.1"/>
    </source>
</evidence>
<sequence>MTWQLYLSCDPYPERMPKAIVHVGTHKTGTTTFQRWAHANKSAIKDATGYRFFEGMFSSDRYTGQFTSDPSNFAHIEFALMCLRPERKFVGHQRWHDIGQHPDFALRFFEHLAEELNGDDLIISNEELSFIRFPDEVDQLRELLTGYDLEFIAARRNTDDFLRSYSKWMKLRSYEPSSDPHSRFYIEPDSWILDFDSLNALFPALTWVDYDVAMEECGSIIPALIEGMGFQVDALPDWEVPPLNVSSDRLHRRFNRLRWQLRR</sequence>
<reference evidence="2" key="1">
    <citation type="submission" date="2020-05" db="EMBL/GenBank/DDBJ databases">
        <authorList>
            <person name="Chiriac C."/>
            <person name="Salcher M."/>
            <person name="Ghai R."/>
            <person name="Kavagutti S V."/>
        </authorList>
    </citation>
    <scope>NUCLEOTIDE SEQUENCE</scope>
</reference>
<dbReference type="AlphaFoldDB" id="A0A6J7KX19"/>